<evidence type="ECO:0000313" key="2">
    <source>
        <dbReference type="Proteomes" id="UP000190285"/>
    </source>
</evidence>
<accession>A0A1T5MUB7</accession>
<keyword evidence="2" id="KW-1185">Reference proteome</keyword>
<protein>
    <submittedName>
        <fullName evidence="1">Uncharacterized protein</fullName>
    </submittedName>
</protein>
<proteinExistence type="predicted"/>
<organism evidence="1 2">
    <name type="scientific">Maledivibacter halophilus</name>
    <dbReference type="NCBI Taxonomy" id="36842"/>
    <lineage>
        <taxon>Bacteria</taxon>
        <taxon>Bacillati</taxon>
        <taxon>Bacillota</taxon>
        <taxon>Clostridia</taxon>
        <taxon>Peptostreptococcales</taxon>
        <taxon>Caminicellaceae</taxon>
        <taxon>Maledivibacter</taxon>
    </lineage>
</organism>
<dbReference type="EMBL" id="FUZT01000025">
    <property type="protein sequence ID" value="SKC91478.1"/>
    <property type="molecule type" value="Genomic_DNA"/>
</dbReference>
<dbReference type="Proteomes" id="UP000190285">
    <property type="component" value="Unassembled WGS sequence"/>
</dbReference>
<evidence type="ECO:0000313" key="1">
    <source>
        <dbReference type="EMBL" id="SKC91478.1"/>
    </source>
</evidence>
<name>A0A1T5MUB7_9FIRM</name>
<reference evidence="1 2" key="1">
    <citation type="submission" date="2017-02" db="EMBL/GenBank/DDBJ databases">
        <authorList>
            <person name="Peterson S.W."/>
        </authorList>
    </citation>
    <scope>NUCLEOTIDE SEQUENCE [LARGE SCALE GENOMIC DNA]</scope>
    <source>
        <strain evidence="1 2">M1</strain>
    </source>
</reference>
<sequence>MKKFINKRKIVILLLVIVSATSFYYVYNKVKINRPISAKLVFNEILDDVL</sequence>
<dbReference type="RefSeq" id="WP_170917614.1">
    <property type="nucleotide sequence ID" value="NZ_FUZT01000025.1"/>
</dbReference>
<gene>
    <name evidence="1" type="ORF">SAMN02194393_05324</name>
</gene>
<dbReference type="STRING" id="36842.SAMN02194393_05324"/>
<dbReference type="AlphaFoldDB" id="A0A1T5MUB7"/>